<evidence type="ECO:0000313" key="2">
    <source>
        <dbReference type="Proteomes" id="UP000245626"/>
    </source>
</evidence>
<sequence>MWVHLKIHLLHCTISIVQLALSAPSRFPPSSHPIDESWEQLAKLNLEEKFLVDSRTGVPSTLIENHKLYPKEILKKVREQSNDDRLPDKNSWLKNMNQYLRIWDRKQSRGKENPNKVATRAKATDFQEIINGEIGRIIDPAHVAKLDWELRHFPEIKVLEAKVLAIHSIYAEKLPPSEYPEIVKKMLRDIPPDEDFLKSMPKGTAVRDTVSKLAQASWSLFDENDLKEAREQAKELSKLKPNMDFAVAGEESHLISHRLLKNQAFAARTPSKESLDTLPPHVREIVQTFHPNEILRAMVSAKQQASSDSEAYLMILNNQLNALKKERELYERVVDRLTPVKYRDGPMRATFVRAWHSLYHEMLKSTKTDQDFRDLEKLKAELGTFSLHQIDKAQREYFWILSGVHEGEALPLSEKEAEISETRVPGTTQEWKGILQLLKQEYPPLALLGPWVGREFLAGRRAFSIEQRKAAADALEYVRRTGWGGGEGRSESDDRLILRILNQNFWNADGQRFFHKVPLERLRNLKRYSDLEWEDKRYNDLKKEGKRVAEEEKALEQLEKQKDAAKGAKEKED</sequence>
<dbReference type="Proteomes" id="UP000245626">
    <property type="component" value="Unassembled WGS sequence"/>
</dbReference>
<dbReference type="EMBL" id="KZ819714">
    <property type="protein sequence ID" value="PWN53669.1"/>
    <property type="molecule type" value="Genomic_DNA"/>
</dbReference>
<accession>A0ACD0P6K0</accession>
<reference evidence="1 2" key="1">
    <citation type="journal article" date="2018" name="Mol. Biol. Evol.">
        <title>Broad Genomic Sampling Reveals a Smut Pathogenic Ancestry of the Fungal Clade Ustilaginomycotina.</title>
        <authorList>
            <person name="Kijpornyongpan T."/>
            <person name="Mondo S.J."/>
            <person name="Barry K."/>
            <person name="Sandor L."/>
            <person name="Lee J."/>
            <person name="Lipzen A."/>
            <person name="Pangilinan J."/>
            <person name="LaButti K."/>
            <person name="Hainaut M."/>
            <person name="Henrissat B."/>
            <person name="Grigoriev I.V."/>
            <person name="Spatafora J.W."/>
            <person name="Aime M.C."/>
        </authorList>
    </citation>
    <scope>NUCLEOTIDE SEQUENCE [LARGE SCALE GENOMIC DNA]</scope>
    <source>
        <strain evidence="1 2">SA 807</strain>
    </source>
</reference>
<gene>
    <name evidence="1" type="ORF">IE53DRAFT_359812</name>
</gene>
<organism evidence="1 2">
    <name type="scientific">Violaceomyces palustris</name>
    <dbReference type="NCBI Taxonomy" id="1673888"/>
    <lineage>
        <taxon>Eukaryota</taxon>
        <taxon>Fungi</taxon>
        <taxon>Dikarya</taxon>
        <taxon>Basidiomycota</taxon>
        <taxon>Ustilaginomycotina</taxon>
        <taxon>Ustilaginomycetes</taxon>
        <taxon>Violaceomycetales</taxon>
        <taxon>Violaceomycetaceae</taxon>
        <taxon>Violaceomyces</taxon>
    </lineage>
</organism>
<proteinExistence type="predicted"/>
<name>A0ACD0P6K0_9BASI</name>
<keyword evidence="2" id="KW-1185">Reference proteome</keyword>
<protein>
    <submittedName>
        <fullName evidence="1">Uncharacterized protein</fullName>
    </submittedName>
</protein>
<evidence type="ECO:0000313" key="1">
    <source>
        <dbReference type="EMBL" id="PWN53669.1"/>
    </source>
</evidence>